<proteinExistence type="predicted"/>
<evidence type="ECO:0000313" key="2">
    <source>
        <dbReference type="Proteomes" id="UP001162480"/>
    </source>
</evidence>
<dbReference type="AlphaFoldDB" id="A0AA36AYC7"/>
<dbReference type="EMBL" id="OX597819">
    <property type="protein sequence ID" value="CAI9723898.1"/>
    <property type="molecule type" value="Genomic_DNA"/>
</dbReference>
<gene>
    <name evidence="1" type="ORF">OCTVUL_1B007408</name>
</gene>
<organism evidence="1 2">
    <name type="scientific">Octopus vulgaris</name>
    <name type="common">Common octopus</name>
    <dbReference type="NCBI Taxonomy" id="6645"/>
    <lineage>
        <taxon>Eukaryota</taxon>
        <taxon>Metazoa</taxon>
        <taxon>Spiralia</taxon>
        <taxon>Lophotrochozoa</taxon>
        <taxon>Mollusca</taxon>
        <taxon>Cephalopoda</taxon>
        <taxon>Coleoidea</taxon>
        <taxon>Octopodiformes</taxon>
        <taxon>Octopoda</taxon>
        <taxon>Incirrata</taxon>
        <taxon>Octopodidae</taxon>
        <taxon>Octopus</taxon>
    </lineage>
</organism>
<dbReference type="Proteomes" id="UP001162480">
    <property type="component" value="Chromosome 6"/>
</dbReference>
<evidence type="ECO:0000313" key="1">
    <source>
        <dbReference type="EMBL" id="CAI9723898.1"/>
    </source>
</evidence>
<protein>
    <submittedName>
        <fullName evidence="1">Uncharacterized protein</fullName>
    </submittedName>
</protein>
<accession>A0AA36AYC7</accession>
<reference evidence="1" key="1">
    <citation type="submission" date="2023-08" db="EMBL/GenBank/DDBJ databases">
        <authorList>
            <person name="Alioto T."/>
            <person name="Alioto T."/>
            <person name="Gomez Garrido J."/>
        </authorList>
    </citation>
    <scope>NUCLEOTIDE SEQUENCE</scope>
</reference>
<name>A0AA36AYC7_OCTVU</name>
<sequence>MELFIDDSKKINIIQRSGLTVNIQKGSLAPLGKYQYEQFSCYFHEYKKRNKKRNFENGEEIRSRSLLIIVDVCGNIDSGPLQMRSHPDRNWMILLPTDPARYPFPLESYTQYRDLEKWHCIVASILS</sequence>
<keyword evidence="2" id="KW-1185">Reference proteome</keyword>